<dbReference type="GO" id="GO:0006874">
    <property type="term" value="P:intracellular calcium ion homeostasis"/>
    <property type="evidence" value="ECO:0007669"/>
    <property type="project" value="TreeGrafter"/>
</dbReference>
<feature type="signal peptide" evidence="3">
    <location>
        <begin position="1"/>
        <end position="20"/>
    </location>
</feature>
<keyword evidence="3" id="KW-0732">Signal</keyword>
<sequence>MTRYLIFLALLFPLTSVAQGNCFPSENSCDLYQCKEQERQCGAEGYWMNFGHPYCESFLKDQQQFYPRTQVWLKDVRLCLQERVQQVSQEASCNDLHKQAMHSHVSCYVDTGFCDLTYLERARVYWYLKGALRSASTWQEAALLHQACWNHQMQTYGWSDETLLKDAGL</sequence>
<dbReference type="InterPro" id="IPR004978">
    <property type="entry name" value="Stanniocalcin"/>
</dbReference>
<evidence type="ECO:0000256" key="1">
    <source>
        <dbReference type="ARBA" id="ARBA00022702"/>
    </source>
</evidence>
<protein>
    <submittedName>
        <fullName evidence="4">Uncharacterized protein</fullName>
    </submittedName>
</protein>
<comment type="caution">
    <text evidence="4">The sequence shown here is derived from an EMBL/GenBank/DDBJ whole genome shotgun (WGS) entry which is preliminary data.</text>
</comment>
<organism evidence="4 5">
    <name type="scientific">Bdellovibrio bacteriovorus</name>
    <dbReference type="NCBI Taxonomy" id="959"/>
    <lineage>
        <taxon>Bacteria</taxon>
        <taxon>Pseudomonadati</taxon>
        <taxon>Bdellovibrionota</taxon>
        <taxon>Bdellovibrionia</taxon>
        <taxon>Bdellovibrionales</taxon>
        <taxon>Pseudobdellovibrionaceae</taxon>
        <taxon>Bdellovibrio</taxon>
    </lineage>
</organism>
<evidence type="ECO:0000256" key="3">
    <source>
        <dbReference type="SAM" id="SignalP"/>
    </source>
</evidence>
<reference evidence="4 5" key="1">
    <citation type="submission" date="2016-03" db="EMBL/GenBank/DDBJ databases">
        <authorList>
            <person name="Ploux O."/>
        </authorList>
    </citation>
    <scope>NUCLEOTIDE SEQUENCE [LARGE SCALE GENOMIC DNA]</scope>
    <source>
        <strain evidence="4 5">EC13</strain>
    </source>
</reference>
<gene>
    <name evidence="4" type="ORF">AZI87_14510</name>
</gene>
<evidence type="ECO:0000256" key="2">
    <source>
        <dbReference type="ARBA" id="ARBA00023157"/>
    </source>
</evidence>
<evidence type="ECO:0000313" key="4">
    <source>
        <dbReference type="EMBL" id="KYG63605.1"/>
    </source>
</evidence>
<dbReference type="GO" id="GO:0005615">
    <property type="term" value="C:extracellular space"/>
    <property type="evidence" value="ECO:0007669"/>
    <property type="project" value="TreeGrafter"/>
</dbReference>
<keyword evidence="1" id="KW-0372">Hormone</keyword>
<dbReference type="OrthoDB" id="5294966at2"/>
<dbReference type="PANTHER" id="PTHR11245:SF6">
    <property type="entry name" value="DUF19 DOMAIN-CONTAINING PROTEIN"/>
    <property type="match status" value="1"/>
</dbReference>
<proteinExistence type="predicted"/>
<evidence type="ECO:0000313" key="5">
    <source>
        <dbReference type="Proteomes" id="UP000075799"/>
    </source>
</evidence>
<dbReference type="PANTHER" id="PTHR11245">
    <property type="entry name" value="STANNIOCALCIN"/>
    <property type="match status" value="1"/>
</dbReference>
<dbReference type="AlphaFoldDB" id="A0A162G2D2"/>
<dbReference type="GO" id="GO:0005179">
    <property type="term" value="F:hormone activity"/>
    <property type="evidence" value="ECO:0007669"/>
    <property type="project" value="UniProtKB-KW"/>
</dbReference>
<dbReference type="EMBL" id="LUKD01000007">
    <property type="protein sequence ID" value="KYG63605.1"/>
    <property type="molecule type" value="Genomic_DNA"/>
</dbReference>
<accession>A0A162G2D2</accession>
<dbReference type="RefSeq" id="WP_063208597.1">
    <property type="nucleotide sequence ID" value="NZ_LUKD01000007.1"/>
</dbReference>
<feature type="chain" id="PRO_5007834172" evidence="3">
    <location>
        <begin position="21"/>
        <end position="169"/>
    </location>
</feature>
<name>A0A162G2D2_BDEBC</name>
<keyword evidence="2" id="KW-1015">Disulfide bond</keyword>
<dbReference type="Proteomes" id="UP000075799">
    <property type="component" value="Unassembled WGS sequence"/>
</dbReference>